<comment type="subcellular location">
    <subcellularLocation>
        <location evidence="1">Membrane</location>
        <topology evidence="1">Multi-pass membrane protein</topology>
    </subcellularLocation>
</comment>
<evidence type="ECO:0000313" key="8">
    <source>
        <dbReference type="Proteomes" id="UP000663879"/>
    </source>
</evidence>
<dbReference type="EMBL" id="CAJNOC010000804">
    <property type="protein sequence ID" value="CAF0804953.1"/>
    <property type="molecule type" value="Genomic_DNA"/>
</dbReference>
<organism evidence="7 8">
    <name type="scientific">Brachionus calyciflorus</name>
    <dbReference type="NCBI Taxonomy" id="104777"/>
    <lineage>
        <taxon>Eukaryota</taxon>
        <taxon>Metazoa</taxon>
        <taxon>Spiralia</taxon>
        <taxon>Gnathifera</taxon>
        <taxon>Rotifera</taxon>
        <taxon>Eurotatoria</taxon>
        <taxon>Monogononta</taxon>
        <taxon>Pseudotrocha</taxon>
        <taxon>Ploima</taxon>
        <taxon>Brachionidae</taxon>
        <taxon>Brachionus</taxon>
    </lineage>
</organism>
<evidence type="ECO:0000256" key="3">
    <source>
        <dbReference type="ARBA" id="ARBA00022989"/>
    </source>
</evidence>
<proteinExistence type="predicted"/>
<feature type="transmembrane region" description="Helical" evidence="6">
    <location>
        <begin position="210"/>
        <end position="234"/>
    </location>
</feature>
<evidence type="ECO:0000256" key="2">
    <source>
        <dbReference type="ARBA" id="ARBA00022692"/>
    </source>
</evidence>
<dbReference type="Pfam" id="PF03619">
    <property type="entry name" value="Solute_trans_a"/>
    <property type="match status" value="1"/>
</dbReference>
<feature type="compositionally biased region" description="Low complexity" evidence="5">
    <location>
        <begin position="405"/>
        <end position="436"/>
    </location>
</feature>
<feature type="transmembrane region" description="Helical" evidence="6">
    <location>
        <begin position="176"/>
        <end position="198"/>
    </location>
</feature>
<sequence>MNSTVSTSTFDTNNSNNITQAQTTTIESTVTHSALLNQLFLQSVSCQVITGFFAWAALIITAHHIFLHLTNYNVKNEQKWIIRLLFIVPIYSFDSWLSLLFFDNDYYYVYFNTIRDCFEAFVIYCFLGLCYEYLGGEGSIMAEIRGKTIEHSYLYCTCCLAGRGYTIGFLRFCKQATLQFCIIKPLMAVLTLVLQAFKKYHDGDFRPDGGYLYIMLINNVSITLALYGLFLFYFATKNMLKPYNPVIKFFTIKSVIFLTFWQGVLLALLEKIGVIEAYEGPHLLSAGTVAAGWQNFIICIEMFFASIALRLAFPHSVYLNPNRPSGGRVVTMQSISNNLKETMNPKDIMHDAIHNFHPNYQQYTQYSPQNFEPLDLNASKPKNTEERKEGLNQSNITSTGQDGYSLSNNSISMNSTSTANQSYSQQIQQQQADSLSPISSQIGKLLKKTRKDNEKKFLLNDDDFN</sequence>
<feature type="transmembrane region" description="Helical" evidence="6">
    <location>
        <begin position="48"/>
        <end position="69"/>
    </location>
</feature>
<feature type="transmembrane region" description="Helical" evidence="6">
    <location>
        <begin position="246"/>
        <end position="269"/>
    </location>
</feature>
<name>A0A813T5D0_9BILA</name>
<comment type="caution">
    <text evidence="7">The sequence shown here is derived from an EMBL/GenBank/DDBJ whole genome shotgun (WGS) entry which is preliminary data.</text>
</comment>
<keyword evidence="4 6" id="KW-0472">Membrane</keyword>
<feature type="transmembrane region" description="Helical" evidence="6">
    <location>
        <begin position="81"/>
        <end position="102"/>
    </location>
</feature>
<keyword evidence="3 6" id="KW-1133">Transmembrane helix</keyword>
<dbReference type="AlphaFoldDB" id="A0A813T5D0"/>
<gene>
    <name evidence="7" type="ORF">OXX778_LOCUS6667</name>
</gene>
<dbReference type="Proteomes" id="UP000663879">
    <property type="component" value="Unassembled WGS sequence"/>
</dbReference>
<dbReference type="PANTHER" id="PTHR23423">
    <property type="entry name" value="ORGANIC SOLUTE TRANSPORTER-RELATED"/>
    <property type="match status" value="1"/>
</dbReference>
<reference evidence="7" key="1">
    <citation type="submission" date="2021-02" db="EMBL/GenBank/DDBJ databases">
        <authorList>
            <person name="Nowell W R."/>
        </authorList>
    </citation>
    <scope>NUCLEOTIDE SEQUENCE</scope>
    <source>
        <strain evidence="7">Ploen Becks lab</strain>
    </source>
</reference>
<feature type="region of interest" description="Disordered" evidence="5">
    <location>
        <begin position="371"/>
        <end position="465"/>
    </location>
</feature>
<dbReference type="OrthoDB" id="5348404at2759"/>
<protein>
    <recommendedName>
        <fullName evidence="9">Transmembrane protein 184A</fullName>
    </recommendedName>
</protein>
<feature type="compositionally biased region" description="Polar residues" evidence="5">
    <location>
        <begin position="391"/>
        <end position="404"/>
    </location>
</feature>
<keyword evidence="2 6" id="KW-0812">Transmembrane</keyword>
<dbReference type="SMART" id="SM01417">
    <property type="entry name" value="Solute_trans_a"/>
    <property type="match status" value="1"/>
</dbReference>
<feature type="transmembrane region" description="Helical" evidence="6">
    <location>
        <begin position="108"/>
        <end position="131"/>
    </location>
</feature>
<evidence type="ECO:0008006" key="9">
    <source>
        <dbReference type="Google" id="ProtNLM"/>
    </source>
</evidence>
<evidence type="ECO:0000256" key="4">
    <source>
        <dbReference type="ARBA" id="ARBA00023136"/>
    </source>
</evidence>
<evidence type="ECO:0000256" key="6">
    <source>
        <dbReference type="SAM" id="Phobius"/>
    </source>
</evidence>
<feature type="transmembrane region" description="Helical" evidence="6">
    <location>
        <begin position="289"/>
        <end position="313"/>
    </location>
</feature>
<dbReference type="GO" id="GO:0016020">
    <property type="term" value="C:membrane"/>
    <property type="evidence" value="ECO:0007669"/>
    <property type="project" value="UniProtKB-SubCell"/>
</dbReference>
<accession>A0A813T5D0</accession>
<evidence type="ECO:0000256" key="1">
    <source>
        <dbReference type="ARBA" id="ARBA00004141"/>
    </source>
</evidence>
<evidence type="ECO:0000313" key="7">
    <source>
        <dbReference type="EMBL" id="CAF0804953.1"/>
    </source>
</evidence>
<keyword evidence="8" id="KW-1185">Reference proteome</keyword>
<dbReference type="InterPro" id="IPR005178">
    <property type="entry name" value="Ostalpha/TMEM184C"/>
</dbReference>
<evidence type="ECO:0000256" key="5">
    <source>
        <dbReference type="SAM" id="MobiDB-lite"/>
    </source>
</evidence>